<dbReference type="OrthoDB" id="8002045at2759"/>
<dbReference type="KEGG" id="dvi:6626266"/>
<dbReference type="STRING" id="7244.B4LMY6"/>
<dbReference type="FunCoup" id="B4LMY6">
    <property type="interactions" value="9"/>
</dbReference>
<dbReference type="eggNOG" id="ENOG502T6WG">
    <property type="taxonomic scope" value="Eukaryota"/>
</dbReference>
<name>B4LMY6_DROVI</name>
<dbReference type="PROSITE" id="PS50835">
    <property type="entry name" value="IG_LIKE"/>
    <property type="match status" value="1"/>
</dbReference>
<keyword evidence="1" id="KW-0732">Signal</keyword>
<dbReference type="Proteomes" id="UP000008792">
    <property type="component" value="Unassembled WGS sequence"/>
</dbReference>
<dbReference type="InParanoid" id="B4LMY6"/>
<gene>
    <name evidence="3" type="primary">Dvir\GJ22411</name>
    <name evidence="3" type="ORF">Dvir_GJ22411</name>
</gene>
<dbReference type="HOGENOM" id="CLU_1580161_0_0_1"/>
<evidence type="ECO:0000313" key="3">
    <source>
        <dbReference type="EMBL" id="EDW62101.2"/>
    </source>
</evidence>
<evidence type="ECO:0000259" key="2">
    <source>
        <dbReference type="PROSITE" id="PS50835"/>
    </source>
</evidence>
<protein>
    <recommendedName>
        <fullName evidence="2">Ig-like domain-containing protein</fullName>
    </recommendedName>
</protein>
<feature type="chain" id="PRO_5006457323" description="Ig-like domain-containing protein" evidence="1">
    <location>
        <begin position="24"/>
        <end position="188"/>
    </location>
</feature>
<evidence type="ECO:0000256" key="1">
    <source>
        <dbReference type="SAM" id="SignalP"/>
    </source>
</evidence>
<accession>B4LMY6</accession>
<keyword evidence="4" id="KW-1185">Reference proteome</keyword>
<dbReference type="EMBL" id="CH940648">
    <property type="protein sequence ID" value="EDW62101.2"/>
    <property type="molecule type" value="Genomic_DNA"/>
</dbReference>
<dbReference type="InterPro" id="IPR007110">
    <property type="entry name" value="Ig-like_dom"/>
</dbReference>
<organism evidence="3 4">
    <name type="scientific">Drosophila virilis</name>
    <name type="common">Fruit fly</name>
    <dbReference type="NCBI Taxonomy" id="7244"/>
    <lineage>
        <taxon>Eukaryota</taxon>
        <taxon>Metazoa</taxon>
        <taxon>Ecdysozoa</taxon>
        <taxon>Arthropoda</taxon>
        <taxon>Hexapoda</taxon>
        <taxon>Insecta</taxon>
        <taxon>Pterygota</taxon>
        <taxon>Neoptera</taxon>
        <taxon>Endopterygota</taxon>
        <taxon>Diptera</taxon>
        <taxon>Brachycera</taxon>
        <taxon>Muscomorpha</taxon>
        <taxon>Ephydroidea</taxon>
        <taxon>Drosophilidae</taxon>
        <taxon>Drosophila</taxon>
    </lineage>
</organism>
<dbReference type="InterPro" id="IPR036179">
    <property type="entry name" value="Ig-like_dom_sf"/>
</dbReference>
<feature type="signal peptide" evidence="1">
    <location>
        <begin position="1"/>
        <end position="23"/>
    </location>
</feature>
<dbReference type="AlphaFoldDB" id="B4LMY6"/>
<evidence type="ECO:0000313" key="4">
    <source>
        <dbReference type="Proteomes" id="UP000008792"/>
    </source>
</evidence>
<proteinExistence type="predicted"/>
<feature type="domain" description="Ig-like" evidence="2">
    <location>
        <begin position="57"/>
        <end position="145"/>
    </location>
</feature>
<dbReference type="SUPFAM" id="SSF48726">
    <property type="entry name" value="Immunoglobulin"/>
    <property type="match status" value="1"/>
</dbReference>
<sequence length="188" mass="20468">MSRMTHLLLLAAIIGSLQMPAHAAGETSPDYENVYDDDDASRSPGNLAKSTAAPIVPYFDQKTAVVYVQPNATSVKLDCPVKNYDAIHHAILWYRDKQLVVNGNQSIINIYSLDNQFVLNVPLANATGHNFECYVMPANVSRQITIKLGLPPTSPPPSSAPNLSWPTAVNCIILSALSLVYRSATARF</sequence>
<reference evidence="3 4" key="1">
    <citation type="journal article" date="2007" name="Nature">
        <title>Evolution of genes and genomes on the Drosophila phylogeny.</title>
        <authorList>
            <consortium name="Drosophila 12 Genomes Consortium"/>
            <person name="Clark A.G."/>
            <person name="Eisen M.B."/>
            <person name="Smith D.R."/>
            <person name="Bergman C.M."/>
            <person name="Oliver B."/>
            <person name="Markow T.A."/>
            <person name="Kaufman T.C."/>
            <person name="Kellis M."/>
            <person name="Gelbart W."/>
            <person name="Iyer V.N."/>
            <person name="Pollard D.A."/>
            <person name="Sackton T.B."/>
            <person name="Larracuente A.M."/>
            <person name="Singh N.D."/>
            <person name="Abad J.P."/>
            <person name="Abt D.N."/>
            <person name="Adryan B."/>
            <person name="Aguade M."/>
            <person name="Akashi H."/>
            <person name="Anderson W.W."/>
            <person name="Aquadro C.F."/>
            <person name="Ardell D.H."/>
            <person name="Arguello R."/>
            <person name="Artieri C.G."/>
            <person name="Barbash D.A."/>
            <person name="Barker D."/>
            <person name="Barsanti P."/>
            <person name="Batterham P."/>
            <person name="Batzoglou S."/>
            <person name="Begun D."/>
            <person name="Bhutkar A."/>
            <person name="Blanco E."/>
            <person name="Bosak S.A."/>
            <person name="Bradley R.K."/>
            <person name="Brand A.D."/>
            <person name="Brent M.R."/>
            <person name="Brooks A.N."/>
            <person name="Brown R.H."/>
            <person name="Butlin R.K."/>
            <person name="Caggese C."/>
            <person name="Calvi B.R."/>
            <person name="Bernardo de Carvalho A."/>
            <person name="Caspi A."/>
            <person name="Castrezana S."/>
            <person name="Celniker S.E."/>
            <person name="Chang J.L."/>
            <person name="Chapple C."/>
            <person name="Chatterji S."/>
            <person name="Chinwalla A."/>
            <person name="Civetta A."/>
            <person name="Clifton S.W."/>
            <person name="Comeron J.M."/>
            <person name="Costello J.C."/>
            <person name="Coyne J.A."/>
            <person name="Daub J."/>
            <person name="David R.G."/>
            <person name="Delcher A.L."/>
            <person name="Delehaunty K."/>
            <person name="Do C.B."/>
            <person name="Ebling H."/>
            <person name="Edwards K."/>
            <person name="Eickbush T."/>
            <person name="Evans J.D."/>
            <person name="Filipski A."/>
            <person name="Findeiss S."/>
            <person name="Freyhult E."/>
            <person name="Fulton L."/>
            <person name="Fulton R."/>
            <person name="Garcia A.C."/>
            <person name="Gardiner A."/>
            <person name="Garfield D.A."/>
            <person name="Garvin B.E."/>
            <person name="Gibson G."/>
            <person name="Gilbert D."/>
            <person name="Gnerre S."/>
            <person name="Godfrey J."/>
            <person name="Good R."/>
            <person name="Gotea V."/>
            <person name="Gravely B."/>
            <person name="Greenberg A.J."/>
            <person name="Griffiths-Jones S."/>
            <person name="Gross S."/>
            <person name="Guigo R."/>
            <person name="Gustafson E.A."/>
            <person name="Haerty W."/>
            <person name="Hahn M.W."/>
            <person name="Halligan D.L."/>
            <person name="Halpern A.L."/>
            <person name="Halter G.M."/>
            <person name="Han M.V."/>
            <person name="Heger A."/>
            <person name="Hillier L."/>
            <person name="Hinrichs A.S."/>
            <person name="Holmes I."/>
            <person name="Hoskins R.A."/>
            <person name="Hubisz M.J."/>
            <person name="Hultmark D."/>
            <person name="Huntley M.A."/>
            <person name="Jaffe D.B."/>
            <person name="Jagadeeshan S."/>
            <person name="Jeck W.R."/>
            <person name="Johnson J."/>
            <person name="Jones C.D."/>
            <person name="Jordan W.C."/>
            <person name="Karpen G.H."/>
            <person name="Kataoka E."/>
            <person name="Keightley P.D."/>
            <person name="Kheradpour P."/>
            <person name="Kirkness E.F."/>
            <person name="Koerich L.B."/>
            <person name="Kristiansen K."/>
            <person name="Kudrna D."/>
            <person name="Kulathinal R.J."/>
            <person name="Kumar S."/>
            <person name="Kwok R."/>
            <person name="Lander E."/>
            <person name="Langley C.H."/>
            <person name="Lapoint R."/>
            <person name="Lazzaro B.P."/>
            <person name="Lee S.J."/>
            <person name="Levesque L."/>
            <person name="Li R."/>
            <person name="Lin C.F."/>
            <person name="Lin M.F."/>
            <person name="Lindblad-Toh K."/>
            <person name="Llopart A."/>
            <person name="Long M."/>
            <person name="Low L."/>
            <person name="Lozovsky E."/>
            <person name="Lu J."/>
            <person name="Luo M."/>
            <person name="Machado C.A."/>
            <person name="Makalowski W."/>
            <person name="Marzo M."/>
            <person name="Matsuda M."/>
            <person name="Matzkin L."/>
            <person name="McAllister B."/>
            <person name="McBride C.S."/>
            <person name="McKernan B."/>
            <person name="McKernan K."/>
            <person name="Mendez-Lago M."/>
            <person name="Minx P."/>
            <person name="Mollenhauer M.U."/>
            <person name="Montooth K."/>
            <person name="Mount S.M."/>
            <person name="Mu X."/>
            <person name="Myers E."/>
            <person name="Negre B."/>
            <person name="Newfeld S."/>
            <person name="Nielsen R."/>
            <person name="Noor M.A."/>
            <person name="O'Grady P."/>
            <person name="Pachter L."/>
            <person name="Papaceit M."/>
            <person name="Parisi M.J."/>
            <person name="Parisi M."/>
            <person name="Parts L."/>
            <person name="Pedersen J.S."/>
            <person name="Pesole G."/>
            <person name="Phillippy A.M."/>
            <person name="Ponting C.P."/>
            <person name="Pop M."/>
            <person name="Porcelli D."/>
            <person name="Powell J.R."/>
            <person name="Prohaska S."/>
            <person name="Pruitt K."/>
            <person name="Puig M."/>
            <person name="Quesneville H."/>
            <person name="Ram K.R."/>
            <person name="Rand D."/>
            <person name="Rasmussen M.D."/>
            <person name="Reed L.K."/>
            <person name="Reenan R."/>
            <person name="Reily A."/>
            <person name="Remington K.A."/>
            <person name="Rieger T.T."/>
            <person name="Ritchie M.G."/>
            <person name="Robin C."/>
            <person name="Rogers Y.H."/>
            <person name="Rohde C."/>
            <person name="Rozas J."/>
            <person name="Rubenfield M.J."/>
            <person name="Ruiz A."/>
            <person name="Russo S."/>
            <person name="Salzberg S.L."/>
            <person name="Sanchez-Gracia A."/>
            <person name="Saranga D.J."/>
            <person name="Sato H."/>
            <person name="Schaeffer S.W."/>
            <person name="Schatz M.C."/>
            <person name="Schlenke T."/>
            <person name="Schwartz R."/>
            <person name="Segarra C."/>
            <person name="Singh R.S."/>
            <person name="Sirot L."/>
            <person name="Sirota M."/>
            <person name="Sisneros N.B."/>
            <person name="Smith C.D."/>
            <person name="Smith T.F."/>
            <person name="Spieth J."/>
            <person name="Stage D.E."/>
            <person name="Stark A."/>
            <person name="Stephan W."/>
            <person name="Strausberg R.L."/>
            <person name="Strempel S."/>
            <person name="Sturgill D."/>
            <person name="Sutton G."/>
            <person name="Sutton G.G."/>
            <person name="Tao W."/>
            <person name="Teichmann S."/>
            <person name="Tobari Y.N."/>
            <person name="Tomimura Y."/>
            <person name="Tsolas J.M."/>
            <person name="Valente V.L."/>
            <person name="Venter E."/>
            <person name="Venter J.C."/>
            <person name="Vicario S."/>
            <person name="Vieira F.G."/>
            <person name="Vilella A.J."/>
            <person name="Villasante A."/>
            <person name="Walenz B."/>
            <person name="Wang J."/>
            <person name="Wasserman M."/>
            <person name="Watts T."/>
            <person name="Wilson D."/>
            <person name="Wilson R.K."/>
            <person name="Wing R.A."/>
            <person name="Wolfner M.F."/>
            <person name="Wong A."/>
            <person name="Wong G.K."/>
            <person name="Wu C.I."/>
            <person name="Wu G."/>
            <person name="Yamamoto D."/>
            <person name="Yang H.P."/>
            <person name="Yang S.P."/>
            <person name="Yorke J.A."/>
            <person name="Yoshida K."/>
            <person name="Zdobnov E."/>
            <person name="Zhang P."/>
            <person name="Zhang Y."/>
            <person name="Zimin A.V."/>
            <person name="Baldwin J."/>
            <person name="Abdouelleil A."/>
            <person name="Abdulkadir J."/>
            <person name="Abebe A."/>
            <person name="Abera B."/>
            <person name="Abreu J."/>
            <person name="Acer S.C."/>
            <person name="Aftuck L."/>
            <person name="Alexander A."/>
            <person name="An P."/>
            <person name="Anderson E."/>
            <person name="Anderson S."/>
            <person name="Arachi H."/>
            <person name="Azer M."/>
            <person name="Bachantsang P."/>
            <person name="Barry A."/>
            <person name="Bayul T."/>
            <person name="Berlin A."/>
            <person name="Bessette D."/>
            <person name="Bloom T."/>
            <person name="Blye J."/>
            <person name="Boguslavskiy L."/>
            <person name="Bonnet C."/>
            <person name="Boukhgalter B."/>
            <person name="Bourzgui I."/>
            <person name="Brown A."/>
            <person name="Cahill P."/>
            <person name="Channer S."/>
            <person name="Cheshatsang Y."/>
            <person name="Chuda L."/>
            <person name="Citroen M."/>
            <person name="Collymore A."/>
            <person name="Cooke P."/>
            <person name="Costello M."/>
            <person name="D'Aco K."/>
            <person name="Daza R."/>
            <person name="De Haan G."/>
            <person name="DeGray S."/>
            <person name="DeMaso C."/>
            <person name="Dhargay N."/>
            <person name="Dooley K."/>
            <person name="Dooley E."/>
            <person name="Doricent M."/>
            <person name="Dorje P."/>
            <person name="Dorjee K."/>
            <person name="Dupes A."/>
            <person name="Elong R."/>
            <person name="Falk J."/>
            <person name="Farina A."/>
            <person name="Faro S."/>
            <person name="Ferguson D."/>
            <person name="Fisher S."/>
            <person name="Foley C.D."/>
            <person name="Franke A."/>
            <person name="Friedrich D."/>
            <person name="Gadbois L."/>
            <person name="Gearin G."/>
            <person name="Gearin C.R."/>
            <person name="Giannoukos G."/>
            <person name="Goode T."/>
            <person name="Graham J."/>
            <person name="Grandbois E."/>
            <person name="Grewal S."/>
            <person name="Gyaltsen K."/>
            <person name="Hafez N."/>
            <person name="Hagos B."/>
            <person name="Hall J."/>
            <person name="Henson C."/>
            <person name="Hollinger A."/>
            <person name="Honan T."/>
            <person name="Huard M.D."/>
            <person name="Hughes L."/>
            <person name="Hurhula B."/>
            <person name="Husby M.E."/>
            <person name="Kamat A."/>
            <person name="Kanga B."/>
            <person name="Kashin S."/>
            <person name="Khazanovich D."/>
            <person name="Kisner P."/>
            <person name="Lance K."/>
            <person name="Lara M."/>
            <person name="Lee W."/>
            <person name="Lennon N."/>
            <person name="Letendre F."/>
            <person name="LeVine R."/>
            <person name="Lipovsky A."/>
            <person name="Liu X."/>
            <person name="Liu J."/>
            <person name="Liu S."/>
            <person name="Lokyitsang T."/>
            <person name="Lokyitsang Y."/>
            <person name="Lubonja R."/>
            <person name="Lui A."/>
            <person name="MacDonald P."/>
            <person name="Magnisalis V."/>
            <person name="Maru K."/>
            <person name="Matthews C."/>
            <person name="McCusker W."/>
            <person name="McDonough S."/>
            <person name="Mehta T."/>
            <person name="Meldrim J."/>
            <person name="Meneus L."/>
            <person name="Mihai O."/>
            <person name="Mihalev A."/>
            <person name="Mihova T."/>
            <person name="Mittelman R."/>
            <person name="Mlenga V."/>
            <person name="Montmayeur A."/>
            <person name="Mulrain L."/>
            <person name="Navidi A."/>
            <person name="Naylor J."/>
            <person name="Negash T."/>
            <person name="Nguyen T."/>
            <person name="Nguyen N."/>
            <person name="Nicol R."/>
            <person name="Norbu C."/>
            <person name="Norbu N."/>
            <person name="Novod N."/>
            <person name="O'Neill B."/>
            <person name="Osman S."/>
            <person name="Markiewicz E."/>
            <person name="Oyono O.L."/>
            <person name="Patti C."/>
            <person name="Phunkhang P."/>
            <person name="Pierre F."/>
            <person name="Priest M."/>
            <person name="Raghuraman S."/>
            <person name="Rege F."/>
            <person name="Reyes R."/>
            <person name="Rise C."/>
            <person name="Rogov P."/>
            <person name="Ross K."/>
            <person name="Ryan E."/>
            <person name="Settipalli S."/>
            <person name="Shea T."/>
            <person name="Sherpa N."/>
            <person name="Shi L."/>
            <person name="Shih D."/>
            <person name="Sparrow T."/>
            <person name="Spaulding J."/>
            <person name="Stalker J."/>
            <person name="Stange-Thomann N."/>
            <person name="Stavropoulos S."/>
            <person name="Stone C."/>
            <person name="Strader C."/>
            <person name="Tesfaye S."/>
            <person name="Thomson T."/>
            <person name="Thoulutsang Y."/>
            <person name="Thoulutsang D."/>
            <person name="Topham K."/>
            <person name="Topping I."/>
            <person name="Tsamla T."/>
            <person name="Vassiliev H."/>
            <person name="Vo A."/>
            <person name="Wangchuk T."/>
            <person name="Wangdi T."/>
            <person name="Weiand M."/>
            <person name="Wilkinson J."/>
            <person name="Wilson A."/>
            <person name="Yadav S."/>
            <person name="Young G."/>
            <person name="Yu Q."/>
            <person name="Zembek L."/>
            <person name="Zhong D."/>
            <person name="Zimmer A."/>
            <person name="Zwirko Z."/>
            <person name="Jaffe D.B."/>
            <person name="Alvarez P."/>
            <person name="Brockman W."/>
            <person name="Butler J."/>
            <person name="Chin C."/>
            <person name="Gnerre S."/>
            <person name="Grabherr M."/>
            <person name="Kleber M."/>
            <person name="Mauceli E."/>
            <person name="MacCallum I."/>
        </authorList>
    </citation>
    <scope>NUCLEOTIDE SEQUENCE [LARGE SCALE GENOMIC DNA]</scope>
    <source>
        <strain evidence="4">Tucson 15010-1051.87</strain>
    </source>
</reference>